<reference evidence="2" key="1">
    <citation type="journal article" date="2015" name="MBio">
        <title>Genome-Resolved Metagenomic Analysis Reveals Roles for Candidate Phyla and Other Microbial Community Members in Biogeochemical Transformations in Oil Reservoirs.</title>
        <authorList>
            <person name="Hu P."/>
            <person name="Tom L."/>
            <person name="Singh A."/>
            <person name="Thomas B.C."/>
            <person name="Baker B.J."/>
            <person name="Piceno Y.M."/>
            <person name="Andersen G.L."/>
            <person name="Banfield J.F."/>
        </authorList>
    </citation>
    <scope>NUCLEOTIDE SEQUENCE [LARGE SCALE GENOMIC DNA]</scope>
</reference>
<accession>A0A124FXR1</accession>
<feature type="non-terminal residue" evidence="1">
    <location>
        <position position="1"/>
    </location>
</feature>
<dbReference type="Proteomes" id="UP000054092">
    <property type="component" value="Unassembled WGS sequence"/>
</dbReference>
<name>A0A124FXR1_9BACT</name>
<proteinExistence type="predicted"/>
<evidence type="ECO:0000313" key="1">
    <source>
        <dbReference type="EMBL" id="KUK78817.1"/>
    </source>
</evidence>
<sequence>YVMNIADLETDGWKEMATIEQEETREIEYY</sequence>
<dbReference type="PATRIC" id="fig|1184387.3.peg.18"/>
<dbReference type="EMBL" id="LGGP01000344">
    <property type="protein sequence ID" value="KUK78817.1"/>
    <property type="molecule type" value="Genomic_DNA"/>
</dbReference>
<dbReference type="AlphaFoldDB" id="A0A124FXR1"/>
<organism evidence="1 2">
    <name type="scientific">Mesotoga prima</name>
    <dbReference type="NCBI Taxonomy" id="1184387"/>
    <lineage>
        <taxon>Bacteria</taxon>
        <taxon>Thermotogati</taxon>
        <taxon>Thermotogota</taxon>
        <taxon>Thermotogae</taxon>
        <taxon>Kosmotogales</taxon>
        <taxon>Kosmotogaceae</taxon>
        <taxon>Mesotoga</taxon>
    </lineage>
</organism>
<gene>
    <name evidence="1" type="ORF">XD94_1632</name>
</gene>
<protein>
    <submittedName>
        <fullName evidence="1">MORN repeat protein</fullName>
    </submittedName>
</protein>
<comment type="caution">
    <text evidence="1">The sequence shown here is derived from an EMBL/GenBank/DDBJ whole genome shotgun (WGS) entry which is preliminary data.</text>
</comment>
<evidence type="ECO:0000313" key="2">
    <source>
        <dbReference type="Proteomes" id="UP000054092"/>
    </source>
</evidence>